<dbReference type="FunFam" id="3.30.160.60:FF:000624">
    <property type="entry name" value="zinc finger protein 697"/>
    <property type="match status" value="1"/>
</dbReference>
<feature type="domain" description="ZAD" evidence="14">
    <location>
        <begin position="29"/>
        <end position="103"/>
    </location>
</feature>
<evidence type="ECO:0000256" key="9">
    <source>
        <dbReference type="ARBA" id="ARBA00023163"/>
    </source>
</evidence>
<evidence type="ECO:0000256" key="11">
    <source>
        <dbReference type="PROSITE-ProRule" id="PRU00042"/>
    </source>
</evidence>
<dbReference type="EMBL" id="JARPUR010000005">
    <property type="protein sequence ID" value="KAK4875236.1"/>
    <property type="molecule type" value="Genomic_DNA"/>
</dbReference>
<dbReference type="Proteomes" id="UP001353858">
    <property type="component" value="Unassembled WGS sequence"/>
</dbReference>
<comment type="similarity">
    <text evidence="2">Belongs to the krueppel C2H2-type zinc-finger protein family.</text>
</comment>
<dbReference type="InterPro" id="IPR012934">
    <property type="entry name" value="Znf_AD"/>
</dbReference>
<feature type="domain" description="C2H2-type" evidence="13">
    <location>
        <begin position="461"/>
        <end position="488"/>
    </location>
</feature>
<dbReference type="SUPFAM" id="SSF57716">
    <property type="entry name" value="Glucocorticoid receptor-like (DNA-binding domain)"/>
    <property type="match status" value="1"/>
</dbReference>
<keyword evidence="5 11" id="KW-0863">Zinc-finger</keyword>
<feature type="domain" description="C2H2-type" evidence="13">
    <location>
        <begin position="377"/>
        <end position="404"/>
    </location>
</feature>
<dbReference type="FunFam" id="3.30.160.60:FF:002343">
    <property type="entry name" value="Zinc finger protein 33A"/>
    <property type="match status" value="1"/>
</dbReference>
<protein>
    <submittedName>
        <fullName evidence="15">Uncharacterized protein</fullName>
    </submittedName>
</protein>
<feature type="domain" description="C2H2-type" evidence="13">
    <location>
        <begin position="244"/>
        <end position="271"/>
    </location>
</feature>
<dbReference type="Gene3D" id="3.30.160.60">
    <property type="entry name" value="Classic Zinc Finger"/>
    <property type="match status" value="9"/>
</dbReference>
<keyword evidence="7" id="KW-0805">Transcription regulation</keyword>
<dbReference type="PANTHER" id="PTHR24394">
    <property type="entry name" value="ZINC FINGER PROTEIN"/>
    <property type="match status" value="1"/>
</dbReference>
<feature type="binding site" evidence="12">
    <location>
        <position position="34"/>
    </location>
    <ligand>
        <name>Zn(2+)</name>
        <dbReference type="ChEBI" id="CHEBI:29105"/>
    </ligand>
</feature>
<evidence type="ECO:0000256" key="1">
    <source>
        <dbReference type="ARBA" id="ARBA00004123"/>
    </source>
</evidence>
<evidence type="ECO:0000256" key="12">
    <source>
        <dbReference type="PROSITE-ProRule" id="PRU01263"/>
    </source>
</evidence>
<dbReference type="Pfam" id="PF13912">
    <property type="entry name" value="zf-C2H2_6"/>
    <property type="match status" value="1"/>
</dbReference>
<evidence type="ECO:0000256" key="3">
    <source>
        <dbReference type="ARBA" id="ARBA00022723"/>
    </source>
</evidence>
<organism evidence="15 16">
    <name type="scientific">Aquatica leii</name>
    <dbReference type="NCBI Taxonomy" id="1421715"/>
    <lineage>
        <taxon>Eukaryota</taxon>
        <taxon>Metazoa</taxon>
        <taxon>Ecdysozoa</taxon>
        <taxon>Arthropoda</taxon>
        <taxon>Hexapoda</taxon>
        <taxon>Insecta</taxon>
        <taxon>Pterygota</taxon>
        <taxon>Neoptera</taxon>
        <taxon>Endopterygota</taxon>
        <taxon>Coleoptera</taxon>
        <taxon>Polyphaga</taxon>
        <taxon>Elateriformia</taxon>
        <taxon>Elateroidea</taxon>
        <taxon>Lampyridae</taxon>
        <taxon>Luciolinae</taxon>
        <taxon>Aquatica</taxon>
    </lineage>
</organism>
<evidence type="ECO:0000259" key="13">
    <source>
        <dbReference type="PROSITE" id="PS50157"/>
    </source>
</evidence>
<dbReference type="GO" id="GO:0003677">
    <property type="term" value="F:DNA binding"/>
    <property type="evidence" value="ECO:0007669"/>
    <property type="project" value="UniProtKB-KW"/>
</dbReference>
<keyword evidence="3 12" id="KW-0479">Metal-binding</keyword>
<evidence type="ECO:0000256" key="5">
    <source>
        <dbReference type="ARBA" id="ARBA00022771"/>
    </source>
</evidence>
<feature type="domain" description="C2H2-type" evidence="13">
    <location>
        <begin position="349"/>
        <end position="376"/>
    </location>
</feature>
<keyword evidence="8" id="KW-0238">DNA-binding</keyword>
<dbReference type="FunFam" id="3.30.160.60:FF:001235">
    <property type="entry name" value="Si:ch211-119o8.6"/>
    <property type="match status" value="1"/>
</dbReference>
<accession>A0AAN7S7H8</accession>
<dbReference type="GO" id="GO:0008270">
    <property type="term" value="F:zinc ion binding"/>
    <property type="evidence" value="ECO:0007669"/>
    <property type="project" value="UniProtKB-UniRule"/>
</dbReference>
<gene>
    <name evidence="15" type="ORF">RN001_011658</name>
</gene>
<dbReference type="Pfam" id="PF07776">
    <property type="entry name" value="zf-AD"/>
    <property type="match status" value="1"/>
</dbReference>
<dbReference type="InterPro" id="IPR036236">
    <property type="entry name" value="Znf_C2H2_sf"/>
</dbReference>
<dbReference type="Gene3D" id="3.40.1800.20">
    <property type="match status" value="1"/>
</dbReference>
<dbReference type="InterPro" id="IPR013087">
    <property type="entry name" value="Znf_C2H2_type"/>
</dbReference>
<feature type="binding site" evidence="12">
    <location>
        <position position="31"/>
    </location>
    <ligand>
        <name>Zn(2+)</name>
        <dbReference type="ChEBI" id="CHEBI:29105"/>
    </ligand>
</feature>
<comment type="subcellular location">
    <subcellularLocation>
        <location evidence="1">Nucleus</location>
    </subcellularLocation>
</comment>
<reference evidence="16" key="1">
    <citation type="submission" date="2023-01" db="EMBL/GenBank/DDBJ databases">
        <title>Key to firefly adult light organ development and bioluminescence: homeobox transcription factors regulate luciferase expression and transportation to peroxisome.</title>
        <authorList>
            <person name="Fu X."/>
        </authorList>
    </citation>
    <scope>NUCLEOTIDE SEQUENCE [LARGE SCALE GENOMIC DNA]</scope>
</reference>
<feature type="domain" description="C2H2-type" evidence="13">
    <location>
        <begin position="322"/>
        <end position="349"/>
    </location>
</feature>
<feature type="domain" description="C2H2-type" evidence="13">
    <location>
        <begin position="281"/>
        <end position="308"/>
    </location>
</feature>
<keyword evidence="6 12" id="KW-0862">Zinc</keyword>
<evidence type="ECO:0000313" key="16">
    <source>
        <dbReference type="Proteomes" id="UP001353858"/>
    </source>
</evidence>
<dbReference type="FunFam" id="3.30.160.60:FF:000110">
    <property type="entry name" value="Zinc finger protein-like"/>
    <property type="match status" value="1"/>
</dbReference>
<sequence length="519" mass="59598">MNIEAMQTSQQSMTEENTSYTINYDQFSNICRTCLAEGPNRPIFDVFYEEKSVNDLLQMYTAIEVQLDDDLPQNICCKCLSDLFETHLFIKKCQQSNTTLQYVVNSKHNIEFKQETQKSFDELFEEPDIEEKCNTQQNDSTKIRKCKKKSQFIIEGPPYECKICDVSFENFDLLRAHRKKVKHHEIRKHMCTVCSKTFTSSKLRQHMRAHTKEKPYKCKICFQGFSMSGNLKRHMMTHTGERPHVCEVCGKGFIQSTTLQKHKQTHTKDERLGGDDNSPHFICNCCGRGFKRLGSYKAHLTKHFSENTEIRKMLQDSEIREHECNICKRTYKTKHLLKAHQLTHGEKSFLCSDCGKGFVTKAALQSHLKVHTGEKPHTCNVCSKSFAHVGSFEAHMLIHTGQKPYNCTICKKAFTQLSHLKYHLRTHSGERPYICSYCGKSFALKGNLTVHIRTHTGETPYLCPICGKGFYDSSSMKKHKKGHGIEPNISSLASMNISNGNIETTNRINCININASILN</sequence>
<evidence type="ECO:0000256" key="10">
    <source>
        <dbReference type="ARBA" id="ARBA00023242"/>
    </source>
</evidence>
<evidence type="ECO:0000256" key="6">
    <source>
        <dbReference type="ARBA" id="ARBA00022833"/>
    </source>
</evidence>
<dbReference type="FunFam" id="3.30.160.60:FF:000765">
    <property type="entry name" value="Zinc finger 45-like"/>
    <property type="match status" value="1"/>
</dbReference>
<dbReference type="SMART" id="SM00868">
    <property type="entry name" value="zf-AD"/>
    <property type="match status" value="1"/>
</dbReference>
<evidence type="ECO:0000256" key="4">
    <source>
        <dbReference type="ARBA" id="ARBA00022737"/>
    </source>
</evidence>
<dbReference type="SUPFAM" id="SSF57667">
    <property type="entry name" value="beta-beta-alpha zinc fingers"/>
    <property type="match status" value="6"/>
</dbReference>
<evidence type="ECO:0000256" key="2">
    <source>
        <dbReference type="ARBA" id="ARBA00006991"/>
    </source>
</evidence>
<feature type="binding site" evidence="12">
    <location>
        <position position="79"/>
    </location>
    <ligand>
        <name>Zn(2+)</name>
        <dbReference type="ChEBI" id="CHEBI:29105"/>
    </ligand>
</feature>
<feature type="domain" description="C2H2-type" evidence="13">
    <location>
        <begin position="216"/>
        <end position="243"/>
    </location>
</feature>
<dbReference type="SMART" id="SM00355">
    <property type="entry name" value="ZnF_C2H2"/>
    <property type="match status" value="11"/>
</dbReference>
<evidence type="ECO:0000256" key="7">
    <source>
        <dbReference type="ARBA" id="ARBA00023015"/>
    </source>
</evidence>
<dbReference type="GO" id="GO:0005634">
    <property type="term" value="C:nucleus"/>
    <property type="evidence" value="ECO:0007669"/>
    <property type="project" value="UniProtKB-SubCell"/>
</dbReference>
<evidence type="ECO:0000313" key="15">
    <source>
        <dbReference type="EMBL" id="KAK4875236.1"/>
    </source>
</evidence>
<feature type="domain" description="C2H2-type" evidence="13">
    <location>
        <begin position="189"/>
        <end position="215"/>
    </location>
</feature>
<keyword evidence="4" id="KW-0677">Repeat</keyword>
<keyword evidence="9" id="KW-0804">Transcription</keyword>
<name>A0AAN7S7H8_9COLE</name>
<keyword evidence="16" id="KW-1185">Reference proteome</keyword>
<keyword evidence="10" id="KW-0539">Nucleus</keyword>
<proteinExistence type="inferred from homology"/>
<dbReference type="GO" id="GO:0000981">
    <property type="term" value="F:DNA-binding transcription factor activity, RNA polymerase II-specific"/>
    <property type="evidence" value="ECO:0007669"/>
    <property type="project" value="TreeGrafter"/>
</dbReference>
<feature type="domain" description="C2H2-type" evidence="13">
    <location>
        <begin position="433"/>
        <end position="460"/>
    </location>
</feature>
<evidence type="ECO:0000259" key="14">
    <source>
        <dbReference type="PROSITE" id="PS51915"/>
    </source>
</evidence>
<feature type="binding site" evidence="12">
    <location>
        <position position="76"/>
    </location>
    <ligand>
        <name>Zn(2+)</name>
        <dbReference type="ChEBI" id="CHEBI:29105"/>
    </ligand>
</feature>
<dbReference type="PANTHER" id="PTHR24394:SF29">
    <property type="entry name" value="MYONEURIN"/>
    <property type="match status" value="1"/>
</dbReference>
<feature type="domain" description="C2H2-type" evidence="13">
    <location>
        <begin position="159"/>
        <end position="188"/>
    </location>
</feature>
<feature type="domain" description="C2H2-type" evidence="13">
    <location>
        <begin position="405"/>
        <end position="432"/>
    </location>
</feature>
<dbReference type="FunFam" id="3.30.160.60:FF:000130">
    <property type="entry name" value="Spalt-like transcription factor 4"/>
    <property type="match status" value="1"/>
</dbReference>
<dbReference type="AlphaFoldDB" id="A0AAN7S7H8"/>
<dbReference type="PROSITE" id="PS51915">
    <property type="entry name" value="ZAD"/>
    <property type="match status" value="1"/>
</dbReference>
<dbReference type="PROSITE" id="PS00028">
    <property type="entry name" value="ZINC_FINGER_C2H2_1"/>
    <property type="match status" value="9"/>
</dbReference>
<dbReference type="PROSITE" id="PS50157">
    <property type="entry name" value="ZINC_FINGER_C2H2_2"/>
    <property type="match status" value="11"/>
</dbReference>
<dbReference type="FunFam" id="3.30.160.60:FF:000446">
    <property type="entry name" value="Zinc finger protein"/>
    <property type="match status" value="1"/>
</dbReference>
<comment type="caution">
    <text evidence="15">The sequence shown here is derived from an EMBL/GenBank/DDBJ whole genome shotgun (WGS) entry which is preliminary data.</text>
</comment>
<dbReference type="Pfam" id="PF00096">
    <property type="entry name" value="zf-C2H2"/>
    <property type="match status" value="9"/>
</dbReference>
<evidence type="ECO:0000256" key="8">
    <source>
        <dbReference type="ARBA" id="ARBA00023125"/>
    </source>
</evidence>